<proteinExistence type="inferred from homology"/>
<dbReference type="Gene3D" id="1.50.10.100">
    <property type="entry name" value="Chondroitin AC/alginate lyase"/>
    <property type="match status" value="1"/>
</dbReference>
<keyword evidence="3" id="KW-0964">Secreted</keyword>
<evidence type="ECO:0000313" key="11">
    <source>
        <dbReference type="EMBL" id="PYC77716.1"/>
    </source>
</evidence>
<dbReference type="InterPro" id="IPR038970">
    <property type="entry name" value="Lyase_8"/>
</dbReference>
<dbReference type="Pfam" id="PF02884">
    <property type="entry name" value="Lyase_8_C"/>
    <property type="match status" value="1"/>
</dbReference>
<dbReference type="GO" id="GO:0030246">
    <property type="term" value="F:carbohydrate binding"/>
    <property type="evidence" value="ECO:0007669"/>
    <property type="project" value="InterPro"/>
</dbReference>
<evidence type="ECO:0000259" key="8">
    <source>
        <dbReference type="Pfam" id="PF02884"/>
    </source>
</evidence>
<feature type="active site" evidence="6">
    <location>
        <position position="262"/>
    </location>
</feature>
<dbReference type="PROSITE" id="PS51318">
    <property type="entry name" value="TAT"/>
    <property type="match status" value="1"/>
</dbReference>
<evidence type="ECO:0000256" key="5">
    <source>
        <dbReference type="ARBA" id="ARBA00023239"/>
    </source>
</evidence>
<evidence type="ECO:0000259" key="10">
    <source>
        <dbReference type="Pfam" id="PF24517"/>
    </source>
</evidence>
<dbReference type="Gene3D" id="2.70.98.10">
    <property type="match status" value="1"/>
</dbReference>
<dbReference type="GO" id="GO:0005975">
    <property type="term" value="P:carbohydrate metabolic process"/>
    <property type="evidence" value="ECO:0007669"/>
    <property type="project" value="InterPro"/>
</dbReference>
<dbReference type="PANTHER" id="PTHR38481:SF1">
    <property type="entry name" value="HYALURONATE LYASE"/>
    <property type="match status" value="1"/>
</dbReference>
<keyword evidence="4" id="KW-0732">Signal</keyword>
<dbReference type="RefSeq" id="WP_110670908.1">
    <property type="nucleotide sequence ID" value="NZ_PYBW01000057.1"/>
</dbReference>
<dbReference type="InterPro" id="IPR003159">
    <property type="entry name" value="Lyase_8_central_dom"/>
</dbReference>
<accession>A0A2V4NP02</accession>
<dbReference type="Gene3D" id="2.60.220.10">
    <property type="entry name" value="Polysaccharide lyase family 8-like, C-terminal"/>
    <property type="match status" value="1"/>
</dbReference>
<feature type="domain" description="Polysaccharide lyase family 8 central" evidence="7">
    <location>
        <begin position="414"/>
        <end position="667"/>
    </location>
</feature>
<dbReference type="InterPro" id="IPR011013">
    <property type="entry name" value="Gal_mutarotase_sf_dom"/>
</dbReference>
<evidence type="ECO:0000256" key="4">
    <source>
        <dbReference type="ARBA" id="ARBA00022729"/>
    </source>
</evidence>
<evidence type="ECO:0000259" key="9">
    <source>
        <dbReference type="Pfam" id="PF08124"/>
    </source>
</evidence>
<dbReference type="Pfam" id="PF02278">
    <property type="entry name" value="Lyase_8"/>
    <property type="match status" value="1"/>
</dbReference>
<dbReference type="EMBL" id="PYBW01000057">
    <property type="protein sequence ID" value="PYC77716.1"/>
    <property type="molecule type" value="Genomic_DNA"/>
</dbReference>
<evidence type="ECO:0000259" key="7">
    <source>
        <dbReference type="Pfam" id="PF02278"/>
    </source>
</evidence>
<dbReference type="InterPro" id="IPR004103">
    <property type="entry name" value="Lyase_8_C"/>
</dbReference>
<dbReference type="SUPFAM" id="SSF49863">
    <property type="entry name" value="Hyaluronate lyase-like, C-terminal domain"/>
    <property type="match status" value="1"/>
</dbReference>
<dbReference type="InterPro" id="IPR014718">
    <property type="entry name" value="GH-type_carb-bd"/>
</dbReference>
<feature type="active site" evidence="6">
    <location>
        <position position="253"/>
    </location>
</feature>
<dbReference type="SUPFAM" id="SSF48230">
    <property type="entry name" value="Chondroitin AC/alginate lyase"/>
    <property type="match status" value="1"/>
</dbReference>
<dbReference type="SUPFAM" id="SSF74650">
    <property type="entry name" value="Galactose mutarotase-like"/>
    <property type="match status" value="1"/>
</dbReference>
<dbReference type="Pfam" id="PF24517">
    <property type="entry name" value="CBM96"/>
    <property type="match status" value="1"/>
</dbReference>
<evidence type="ECO:0000256" key="1">
    <source>
        <dbReference type="ARBA" id="ARBA00004613"/>
    </source>
</evidence>
<dbReference type="InterPro" id="IPR006311">
    <property type="entry name" value="TAT_signal"/>
</dbReference>
<dbReference type="NCBIfam" id="NF033679">
    <property type="entry name" value="DNRLRE_dom"/>
    <property type="match status" value="1"/>
</dbReference>
<gene>
    <name evidence="11" type="ORF">C7C46_18155</name>
</gene>
<evidence type="ECO:0000313" key="12">
    <source>
        <dbReference type="Proteomes" id="UP000248039"/>
    </source>
</evidence>
<keyword evidence="12" id="KW-1185">Reference proteome</keyword>
<dbReference type="InterPro" id="IPR055372">
    <property type="entry name" value="CBM96"/>
</dbReference>
<dbReference type="Proteomes" id="UP000248039">
    <property type="component" value="Unassembled WGS sequence"/>
</dbReference>
<dbReference type="CDD" id="cd01083">
    <property type="entry name" value="GAG_Lyase"/>
    <property type="match status" value="1"/>
</dbReference>
<dbReference type="Pfam" id="PF08124">
    <property type="entry name" value="Lyase_8_N"/>
    <property type="match status" value="1"/>
</dbReference>
<evidence type="ECO:0000256" key="2">
    <source>
        <dbReference type="ARBA" id="ARBA00006699"/>
    </source>
</evidence>
<feature type="domain" description="Polysaccharide lyase family 8 C-terminal" evidence="8">
    <location>
        <begin position="682"/>
        <end position="746"/>
    </location>
</feature>
<feature type="domain" description="Polysaccharide lyase 8 N-terminal alpha-helical" evidence="9">
    <location>
        <begin position="42"/>
        <end position="367"/>
    </location>
</feature>
<comment type="similarity">
    <text evidence="2">Belongs to the polysaccharide lyase 8 family.</text>
</comment>
<dbReference type="GO" id="GO:0016837">
    <property type="term" value="F:carbon-oxygen lyase activity, acting on polysaccharides"/>
    <property type="evidence" value="ECO:0007669"/>
    <property type="project" value="UniProtKB-ARBA"/>
</dbReference>
<protein>
    <submittedName>
        <fullName evidence="11">Lyase</fullName>
    </submittedName>
</protein>
<comment type="subcellular location">
    <subcellularLocation>
        <location evidence="1">Secreted</location>
    </subcellularLocation>
</comment>
<dbReference type="InterPro" id="IPR012970">
    <property type="entry name" value="Lyase_8_alpha_N"/>
</dbReference>
<sequence>MPSFLSRRRLLQLGGAAGAVALTTQFPGTAWADGYDTLRAIWVRLLTGTGFDPAAAPFAAALARLGTQAGASLSGLSPAPDSLWPDLPIGTASANVTTSYKRLRTMALAYVQPGTGLTGDPTLAGAVSTGLDWLAAHAYTPTTTTYGNWWDWQIGAPQALEDTCALLFGQLTSSQLSTCCAAVDHFVPDSAVAAYTGTSTGANRVDLCRVLALRGILGRSPAKLTTAQQALTPVFPYVLTGDGLYADGSFVQHTYVPYTGSYGEVLVNGLSKLLALLSGTNWAVTDPGVQHLYTAVTAAYAPFLYNGLVMDGVSGRAISRGTQLSDPLQVQQDDHTRGHALLGDLLRLATAGVAPAAQAAGWQSLVKGSLQRDYYAPYLSDQSLDIPELARAQALLNDSTVAAAPEPVDSRIFGMDRAVHRRAGWAAQLSICSARTTFYETGNGENLRGWHTNSGMLYWYGSDYGDGQYADAFWPTVDPYQLPGTTVSTMVLADAAGGAWGASRPAATWAGGATDGHYAVVGQDVRGLQSTLTGRKSWFLLDDSILCLGAGINSTDGVAVQTTVDSRNLGSGNGQVFTVDGVAQPSTLGWSRTCTGSQAMAISGMGAYVFPPGTTVQVKREARTGSWSAVNSGSSTAPLTRNYLSLWFDHGTDPVDAGYQYLLMPGATAAAAAARAAAPTATVLANSATVQAVSVPSLGLTMANFFAAGSAGPLTVSAPCSVLVSEQGGTLSVTVSDPTRAATTVQVTVARPGYGTVTAATGITVLNSGASVTLLAEVGGTQGAGRSVTLASGGTVPSRTATQLPATAGTYVRNGSYADTNYGNLTTMVVKNANAGNGGYDREALLSFDLSGLTGTVSRAVLWVYGNVQDSGGTTTAMQAFAMAAGSWSEPSVTWNSAPALGAAQGSGQLSPGVDWVALDVTGAVAAARSAGTPANLAVFEPLGAAGLAAVLNTRLNTVNPPRLEVVTG</sequence>
<comment type="caution">
    <text evidence="11">The sequence shown here is derived from an EMBL/GenBank/DDBJ whole genome shotgun (WGS) entry which is preliminary data.</text>
</comment>
<organism evidence="11 12">
    <name type="scientific">Streptomyces tateyamensis</name>
    <dbReference type="NCBI Taxonomy" id="565073"/>
    <lineage>
        <taxon>Bacteria</taxon>
        <taxon>Bacillati</taxon>
        <taxon>Actinomycetota</taxon>
        <taxon>Actinomycetes</taxon>
        <taxon>Kitasatosporales</taxon>
        <taxon>Streptomycetaceae</taxon>
        <taxon>Streptomyces</taxon>
    </lineage>
</organism>
<evidence type="ECO:0000256" key="6">
    <source>
        <dbReference type="PIRSR" id="PIRSR638970-1"/>
    </source>
</evidence>
<dbReference type="AlphaFoldDB" id="A0A2V4NP02"/>
<dbReference type="GO" id="GO:0005576">
    <property type="term" value="C:extracellular region"/>
    <property type="evidence" value="ECO:0007669"/>
    <property type="project" value="UniProtKB-SubCell"/>
</dbReference>
<dbReference type="InterPro" id="IPR008929">
    <property type="entry name" value="Chondroitin_lyas"/>
</dbReference>
<keyword evidence="5 11" id="KW-0456">Lyase</keyword>
<dbReference type="InterPro" id="IPR011071">
    <property type="entry name" value="Lyase_8-like_C"/>
</dbReference>
<feature type="active site" evidence="6">
    <location>
        <position position="316"/>
    </location>
</feature>
<dbReference type="PANTHER" id="PTHR38481">
    <property type="entry name" value="HYALURONATE LYASE"/>
    <property type="match status" value="1"/>
</dbReference>
<reference evidence="11 12" key="1">
    <citation type="submission" date="2018-03" db="EMBL/GenBank/DDBJ databases">
        <title>Bioinformatic expansion and discovery of thiopeptide antibiotics.</title>
        <authorList>
            <person name="Schwalen C.J."/>
            <person name="Hudson G.A."/>
            <person name="Mitchell D.A."/>
        </authorList>
    </citation>
    <scope>NUCLEOTIDE SEQUENCE [LARGE SCALE GENOMIC DNA]</scope>
    <source>
        <strain evidence="11 12">ATCC 21389</strain>
    </source>
</reference>
<evidence type="ECO:0000256" key="3">
    <source>
        <dbReference type="ARBA" id="ARBA00022525"/>
    </source>
</evidence>
<feature type="domain" description="Carbohydrate-binding module family 96" evidence="10">
    <location>
        <begin position="802"/>
        <end position="967"/>
    </location>
</feature>
<name>A0A2V4NP02_9ACTN</name>